<keyword evidence="2" id="KW-0378">Hydrolase</keyword>
<dbReference type="PANTHER" id="PTHR40841">
    <property type="entry name" value="SIDEROPHORE TRIACETYLFUSARININE C ESTERASE"/>
    <property type="match status" value="1"/>
</dbReference>
<dbReference type="InterPro" id="IPR029058">
    <property type="entry name" value="AB_hydrolase_fold"/>
</dbReference>
<dbReference type="AlphaFoldDB" id="A0AA37WKW4"/>
<dbReference type="Gene3D" id="3.40.50.1820">
    <property type="entry name" value="alpha/beta hydrolase"/>
    <property type="match status" value="1"/>
</dbReference>
<dbReference type="SUPFAM" id="SSF53474">
    <property type="entry name" value="alpha/beta-Hydrolases"/>
    <property type="match status" value="1"/>
</dbReference>
<name>A0AA37WKW4_9GAMM</name>
<dbReference type="PANTHER" id="PTHR40841:SF2">
    <property type="entry name" value="SIDEROPHORE-DEGRADING ESTERASE (EUROFUNG)"/>
    <property type="match status" value="1"/>
</dbReference>
<protein>
    <submittedName>
        <fullName evidence="4">IroE protein</fullName>
    </submittedName>
</protein>
<evidence type="ECO:0000256" key="2">
    <source>
        <dbReference type="ARBA" id="ARBA00022801"/>
    </source>
</evidence>
<evidence type="ECO:0000256" key="1">
    <source>
        <dbReference type="ARBA" id="ARBA00005622"/>
    </source>
</evidence>
<organism evidence="4 5">
    <name type="scientific">Marinibactrum halimedae</name>
    <dbReference type="NCBI Taxonomy" id="1444977"/>
    <lineage>
        <taxon>Bacteria</taxon>
        <taxon>Pseudomonadati</taxon>
        <taxon>Pseudomonadota</taxon>
        <taxon>Gammaproteobacteria</taxon>
        <taxon>Cellvibrionales</taxon>
        <taxon>Cellvibrionaceae</taxon>
        <taxon>Marinibactrum</taxon>
    </lineage>
</organism>
<dbReference type="EMBL" id="BSPD01000021">
    <property type="protein sequence ID" value="GLS25099.1"/>
    <property type="molecule type" value="Genomic_DNA"/>
</dbReference>
<proteinExistence type="inferred from homology"/>
<dbReference type="Proteomes" id="UP001156870">
    <property type="component" value="Unassembled WGS sequence"/>
</dbReference>
<evidence type="ECO:0000313" key="5">
    <source>
        <dbReference type="Proteomes" id="UP001156870"/>
    </source>
</evidence>
<evidence type="ECO:0000256" key="3">
    <source>
        <dbReference type="SAM" id="SignalP"/>
    </source>
</evidence>
<dbReference type="RefSeq" id="WP_232592760.1">
    <property type="nucleotide sequence ID" value="NZ_BSPD01000021.1"/>
</dbReference>
<dbReference type="InterPro" id="IPR000801">
    <property type="entry name" value="Esterase-like"/>
</dbReference>
<keyword evidence="3" id="KW-0732">Signal</keyword>
<dbReference type="InterPro" id="IPR052558">
    <property type="entry name" value="Siderophore_Hydrolase_D"/>
</dbReference>
<sequence length="288" mass="33037">MNRIFLTAVFFLFLQANTFASVTQVERSFEIKNSEIYTISSSNLGREYDIYVKVPHDYLAKESEKKTYPVLYLNDGPHTFKVASGVTHFPSMDKAIIVGIAFAHGENGQFSRVRDLTPEQDKSWKSYKTGGAAEYLTFIEKEVFPFIEEKFRADPDKRILAGHSLGGSFGTWVFLTKPEMFSSYILTSPSLWWKNNTITATEDFYAKNNKNLKINVFYATCSLETPENGMKEMVKGHQKFVSRLRSRNYAGLNLQDEIVQGTDHYSTFPVGLAKGLRWIYQELWSIKE</sequence>
<dbReference type="GO" id="GO:0016788">
    <property type="term" value="F:hydrolase activity, acting on ester bonds"/>
    <property type="evidence" value="ECO:0007669"/>
    <property type="project" value="TreeGrafter"/>
</dbReference>
<feature type="chain" id="PRO_5041203135" evidence="3">
    <location>
        <begin position="21"/>
        <end position="288"/>
    </location>
</feature>
<comment type="caution">
    <text evidence="4">The sequence shown here is derived from an EMBL/GenBank/DDBJ whole genome shotgun (WGS) entry which is preliminary data.</text>
</comment>
<evidence type="ECO:0000313" key="4">
    <source>
        <dbReference type="EMBL" id="GLS25099.1"/>
    </source>
</evidence>
<reference evidence="4 5" key="1">
    <citation type="journal article" date="2014" name="Int. J. Syst. Evol. Microbiol.">
        <title>Complete genome sequence of Corynebacterium casei LMG S-19264T (=DSM 44701T), isolated from a smear-ripened cheese.</title>
        <authorList>
            <consortium name="US DOE Joint Genome Institute (JGI-PGF)"/>
            <person name="Walter F."/>
            <person name="Albersmeier A."/>
            <person name="Kalinowski J."/>
            <person name="Ruckert C."/>
        </authorList>
    </citation>
    <scope>NUCLEOTIDE SEQUENCE [LARGE SCALE GENOMIC DNA]</scope>
    <source>
        <strain evidence="4 5">NBRC 110095</strain>
    </source>
</reference>
<feature type="signal peptide" evidence="3">
    <location>
        <begin position="1"/>
        <end position="20"/>
    </location>
</feature>
<comment type="similarity">
    <text evidence="1">Belongs to the esterase D family.</text>
</comment>
<keyword evidence="5" id="KW-1185">Reference proteome</keyword>
<gene>
    <name evidence="4" type="ORF">GCM10007877_08130</name>
</gene>
<accession>A0AA37WKW4</accession>
<dbReference type="Pfam" id="PF00756">
    <property type="entry name" value="Esterase"/>
    <property type="match status" value="1"/>
</dbReference>